<dbReference type="Proteomes" id="UP000006276">
    <property type="component" value="Chromosome"/>
</dbReference>
<dbReference type="PATRIC" id="fig|1228997.3.peg.61"/>
<dbReference type="HOGENOM" id="CLU_030782_0_0_10"/>
<dbReference type="RefSeq" id="WP_014937154.1">
    <property type="nucleotide sequence ID" value="NC_018609.1"/>
</dbReference>
<evidence type="ECO:0000256" key="1">
    <source>
        <dbReference type="SAM" id="Coils"/>
    </source>
</evidence>
<dbReference type="EMBL" id="CP003787">
    <property type="protein sequence ID" value="AFR34674.1"/>
    <property type="molecule type" value="Genomic_DNA"/>
</dbReference>
<feature type="coiled-coil region" evidence="1">
    <location>
        <begin position="507"/>
        <end position="534"/>
    </location>
</feature>
<gene>
    <name evidence="2" type="ORF">B739_0065</name>
</gene>
<evidence type="ECO:0000313" key="3">
    <source>
        <dbReference type="Proteomes" id="UP000006276"/>
    </source>
</evidence>
<keyword evidence="1" id="KW-0175">Coiled coil</keyword>
<reference evidence="2 3" key="1">
    <citation type="submission" date="2012-09" db="EMBL/GenBank/DDBJ databases">
        <title>Riemerella anatipestifer vaccine strains.</title>
        <authorList>
            <person name="Chun C.A."/>
            <person name="Shu W.M."/>
            <person name="Kang Z.D."/>
            <person name="Jia W.X."/>
        </authorList>
    </citation>
    <scope>NUCLEOTIDE SEQUENCE [LARGE SCALE GENOMIC DNA]</scope>
    <source>
        <strain evidence="2 3">RA-CH-1</strain>
    </source>
</reference>
<keyword evidence="3" id="KW-1185">Reference proteome</keyword>
<accession>J9QZ72</accession>
<evidence type="ECO:0008006" key="4">
    <source>
        <dbReference type="Google" id="ProtNLM"/>
    </source>
</evidence>
<evidence type="ECO:0000313" key="2">
    <source>
        <dbReference type="EMBL" id="AFR34674.1"/>
    </source>
</evidence>
<protein>
    <recommendedName>
        <fullName evidence="4">Peptidase S74 domain-containing protein</fullName>
    </recommendedName>
</protein>
<organism evidence="2 3">
    <name type="scientific">Riemerella anatipestifer RA-CH-1</name>
    <dbReference type="NCBI Taxonomy" id="1228997"/>
    <lineage>
        <taxon>Bacteria</taxon>
        <taxon>Pseudomonadati</taxon>
        <taxon>Bacteroidota</taxon>
        <taxon>Flavobacteriia</taxon>
        <taxon>Flavobacteriales</taxon>
        <taxon>Weeksellaceae</taxon>
        <taxon>Riemerella</taxon>
    </lineage>
</organism>
<sequence>MKTTATKLSVLAFLGLGLAVYGQSGKVGVNISSPRATLDVQPNATNSQDDAKTNEGILAPKLSKIRVASIEAPVEGTLVYVIDDANKTNGTINAYTGADPKVAKITEKGYYYYNGTEWVKSAAGSLDQEWVYDATTNRINLKRSGGNLFGNTIFYNKKGARVDYNFTSYDYFSPNENTVTSSLLNLDESLTNSTLREITSSTDLGSATSYTLESKLVNVKDTKEQLSIGGSSNTILIAPTNTKNYNFVRAIVGTSYHNGSGDVKYMVGGYFDGRLDRGISTGYVVGTRTTSSYATDQSSNAQVGVLVFNQVLPTGAGRINRMTDLEMGNSFQNISSLEVTNLRGIDIGNNFGSGSVSITDARGVNYKGLDTTAPNNSVASVVNNYGIYLGNIKGGTQNNYAIYTNAGKVHFGDEVNVAGTLTATSIKGSNGATIFPDYVFQKYYTGTSSLKTDYSFKTLSQVEDFVKTNGHLPGYQSAAEIKKQGYIDLMATQLTNVEKIEELYLHSIEQEKKIEAQQKQIEELKSLVQELLKK</sequence>
<dbReference type="KEGG" id="rag:B739_0065"/>
<name>J9QZ72_RIEAN</name>
<dbReference type="AlphaFoldDB" id="J9QZ72"/>
<proteinExistence type="predicted"/>